<feature type="transmembrane region" description="Helical" evidence="1">
    <location>
        <begin position="63"/>
        <end position="84"/>
    </location>
</feature>
<organism evidence="2 3">
    <name type="scientific">Leptospira hartskeerlii</name>
    <dbReference type="NCBI Taxonomy" id="2023177"/>
    <lineage>
        <taxon>Bacteria</taxon>
        <taxon>Pseudomonadati</taxon>
        <taxon>Spirochaetota</taxon>
        <taxon>Spirochaetia</taxon>
        <taxon>Leptospirales</taxon>
        <taxon>Leptospiraceae</taxon>
        <taxon>Leptospira</taxon>
    </lineage>
</organism>
<keyword evidence="1" id="KW-0472">Membrane</keyword>
<sequence length="115" mass="12002">MQTIGKYVYAVPFLLFGINHFVAGSQMAGMVPVPGGVIWIYVTGAAMIAASVSIFINKKTKLAMILLAVLLGIYIVLLHLPGAIKGDMSSTINTLKDLGLLGGALVIAGISRDNA</sequence>
<evidence type="ECO:0000256" key="1">
    <source>
        <dbReference type="SAM" id="Phobius"/>
    </source>
</evidence>
<name>A0A2M9XGV8_9LEPT</name>
<comment type="caution">
    <text evidence="2">The sequence shown here is derived from an EMBL/GenBank/DDBJ whole genome shotgun (WGS) entry which is preliminary data.</text>
</comment>
<evidence type="ECO:0000313" key="3">
    <source>
        <dbReference type="Proteomes" id="UP000232196"/>
    </source>
</evidence>
<dbReference type="Proteomes" id="UP000232196">
    <property type="component" value="Unassembled WGS sequence"/>
</dbReference>
<keyword evidence="1" id="KW-1133">Transmembrane helix</keyword>
<accession>A0A2M9XGV8</accession>
<dbReference type="EMBL" id="NPDN01000002">
    <property type="protein sequence ID" value="PJZ26879.1"/>
    <property type="molecule type" value="Genomic_DNA"/>
</dbReference>
<protein>
    <submittedName>
        <fullName evidence="2">DoxX family protein</fullName>
    </submittedName>
</protein>
<evidence type="ECO:0000313" key="2">
    <source>
        <dbReference type="EMBL" id="PJZ26879.1"/>
    </source>
</evidence>
<keyword evidence="1" id="KW-0812">Transmembrane</keyword>
<dbReference type="RefSeq" id="WP_100705673.1">
    <property type="nucleotide sequence ID" value="NZ_NPDL01000002.1"/>
</dbReference>
<feature type="transmembrane region" description="Helical" evidence="1">
    <location>
        <begin position="7"/>
        <end position="24"/>
    </location>
</feature>
<gene>
    <name evidence="2" type="ORF">CH357_05175</name>
</gene>
<dbReference type="OrthoDB" id="343823at2"/>
<reference evidence="2 3" key="1">
    <citation type="submission" date="2017-07" db="EMBL/GenBank/DDBJ databases">
        <title>Leptospira spp. isolated from tropical soils.</title>
        <authorList>
            <person name="Thibeaux R."/>
            <person name="Iraola G."/>
            <person name="Ferres I."/>
            <person name="Bierque E."/>
            <person name="Girault D."/>
            <person name="Soupe-Gilbert M.-E."/>
            <person name="Picardeau M."/>
            <person name="Goarant C."/>
        </authorList>
    </citation>
    <scope>NUCLEOTIDE SEQUENCE [LARGE SCALE GENOMIC DNA]</scope>
    <source>
        <strain evidence="2 3">MCA1-C-A1</strain>
    </source>
</reference>
<dbReference type="AlphaFoldDB" id="A0A2M9XGV8"/>
<feature type="transmembrane region" description="Helical" evidence="1">
    <location>
        <begin position="36"/>
        <end position="56"/>
    </location>
</feature>
<keyword evidence="3" id="KW-1185">Reference proteome</keyword>
<proteinExistence type="predicted"/>